<dbReference type="AlphaFoldDB" id="A0A7D9DZP2"/>
<dbReference type="PANTHER" id="PTHR24412">
    <property type="entry name" value="KELCH PROTEIN"/>
    <property type="match status" value="1"/>
</dbReference>
<evidence type="ECO:0000256" key="3">
    <source>
        <dbReference type="SAM" id="Coils"/>
    </source>
</evidence>
<keyword evidence="5" id="KW-0418">Kinase</keyword>
<dbReference type="SUPFAM" id="SSF117281">
    <property type="entry name" value="Kelch motif"/>
    <property type="match status" value="2"/>
</dbReference>
<comment type="caution">
    <text evidence="5">The sequence shown here is derived from an EMBL/GenBank/DDBJ whole genome shotgun (WGS) entry which is preliminary data.</text>
</comment>
<keyword evidence="5" id="KW-0808">Transferase</keyword>
<dbReference type="Gene3D" id="2.120.10.80">
    <property type="entry name" value="Kelch-type beta propeller"/>
    <property type="match status" value="2"/>
</dbReference>
<dbReference type="OrthoDB" id="6350321at2759"/>
<gene>
    <name evidence="5" type="ORF">PACLA_8A077846</name>
</gene>
<accession>A0A7D9DZP2</accession>
<dbReference type="InterPro" id="IPR006652">
    <property type="entry name" value="Kelch_1"/>
</dbReference>
<name>A0A7D9DZP2_PARCT</name>
<dbReference type="PANTHER" id="PTHR24412:SF489">
    <property type="entry name" value="RING FINGER DOMAIN AND KELCH REPEAT-CONTAINING PROTEIN DDB_G0271372"/>
    <property type="match status" value="1"/>
</dbReference>
<evidence type="ECO:0000256" key="1">
    <source>
        <dbReference type="ARBA" id="ARBA00022441"/>
    </source>
</evidence>
<keyword evidence="3" id="KW-0175">Coiled coil</keyword>
<sequence length="501" mass="55376">MAGELLKVAVSYNPGGIISVIIKCEKSVVRDLCITAVSLYGIYSTSKLVARAIDGIVNRGLGGPRKDQVIDEIQPGSLHVKLRCFTDERFLEVWTDYESESMKKRLQEEFSQSGIEVEGLKIEIENLEEVNDTKKAIENRRSLNGQTEIDRKYKEEELMKEMDNKLDEIKANQQRIEDNMKNLKLEIIDEIRGSATPRKRSRASMSQSTSGPEEVIVMGGSGKGDTVLASVEKMQLGQSDTTWVALAAMTVPRSHAASVVIGTQIIVNGGGTDSIEILDVGQRPLQWIKSKAVLPFYLLGHSSLVYQGKLIVIGGYNASEGSYSDEIHEVLLSKPYSSKLLCKLPKPIGYLAAEMINDKIFLFGGKKDGLLCDDVMEYDPARNEVKVVSKLPYPLRYASSVQWENKVILIGGEKGSDIPLKEVIMFDIKSGKFSMLPSMNHARRGFSAIITGDLIVVMGGYGSRGRTRSVECYDVSAKTWKDLPSMKEARGHPTALVCPKL</sequence>
<evidence type="ECO:0000313" key="5">
    <source>
        <dbReference type="EMBL" id="CAB3998139.1"/>
    </source>
</evidence>
<dbReference type="Pfam" id="PF24681">
    <property type="entry name" value="Kelch_KLHDC2_KLHL20_DRC7"/>
    <property type="match status" value="1"/>
</dbReference>
<dbReference type="GO" id="GO:0016301">
    <property type="term" value="F:kinase activity"/>
    <property type="evidence" value="ECO:0007669"/>
    <property type="project" value="UniProtKB-KW"/>
</dbReference>
<evidence type="ECO:0000313" key="6">
    <source>
        <dbReference type="Proteomes" id="UP001152795"/>
    </source>
</evidence>
<feature type="region of interest" description="Disordered" evidence="4">
    <location>
        <begin position="194"/>
        <end position="215"/>
    </location>
</feature>
<dbReference type="Proteomes" id="UP001152795">
    <property type="component" value="Unassembled WGS sequence"/>
</dbReference>
<organism evidence="5 6">
    <name type="scientific">Paramuricea clavata</name>
    <name type="common">Red gorgonian</name>
    <name type="synonym">Violescent sea-whip</name>
    <dbReference type="NCBI Taxonomy" id="317549"/>
    <lineage>
        <taxon>Eukaryota</taxon>
        <taxon>Metazoa</taxon>
        <taxon>Cnidaria</taxon>
        <taxon>Anthozoa</taxon>
        <taxon>Octocorallia</taxon>
        <taxon>Malacalcyonacea</taxon>
        <taxon>Plexauridae</taxon>
        <taxon>Paramuricea</taxon>
    </lineage>
</organism>
<dbReference type="InterPro" id="IPR015915">
    <property type="entry name" value="Kelch-typ_b-propeller"/>
</dbReference>
<evidence type="ECO:0000256" key="2">
    <source>
        <dbReference type="ARBA" id="ARBA00022737"/>
    </source>
</evidence>
<feature type="coiled-coil region" evidence="3">
    <location>
        <begin position="117"/>
        <end position="186"/>
    </location>
</feature>
<evidence type="ECO:0000256" key="4">
    <source>
        <dbReference type="SAM" id="MobiDB-lite"/>
    </source>
</evidence>
<protein>
    <submittedName>
        <fullName evidence="5">Kinase</fullName>
    </submittedName>
</protein>
<reference evidence="5" key="1">
    <citation type="submission" date="2020-04" db="EMBL/GenBank/DDBJ databases">
        <authorList>
            <person name="Alioto T."/>
            <person name="Alioto T."/>
            <person name="Gomez Garrido J."/>
        </authorList>
    </citation>
    <scope>NUCLEOTIDE SEQUENCE</scope>
    <source>
        <strain evidence="5">A484AB</strain>
    </source>
</reference>
<keyword evidence="2" id="KW-0677">Repeat</keyword>
<keyword evidence="6" id="KW-1185">Reference proteome</keyword>
<proteinExistence type="predicted"/>
<dbReference type="EMBL" id="CACRXK020003279">
    <property type="protein sequence ID" value="CAB3998139.1"/>
    <property type="molecule type" value="Genomic_DNA"/>
</dbReference>
<keyword evidence="1" id="KW-0880">Kelch repeat</keyword>
<dbReference type="SMART" id="SM00612">
    <property type="entry name" value="Kelch"/>
    <property type="match status" value="4"/>
</dbReference>